<dbReference type="Pfam" id="PF14278">
    <property type="entry name" value="TetR_C_8"/>
    <property type="match status" value="1"/>
</dbReference>
<accession>A0ABY7WSH0</accession>
<dbReference type="PROSITE" id="PS50977">
    <property type="entry name" value="HTH_TETR_2"/>
    <property type="match status" value="1"/>
</dbReference>
<feature type="DNA-binding region" description="H-T-H motif" evidence="2">
    <location>
        <begin position="34"/>
        <end position="53"/>
    </location>
</feature>
<dbReference type="Proteomes" id="UP001220377">
    <property type="component" value="Chromosome"/>
</dbReference>
<reference evidence="5 6" key="1">
    <citation type="submission" date="2023-02" db="EMBL/GenBank/DDBJ databases">
        <title>Genome sequence of Lacticaseibacillus sp. KACC 23028.</title>
        <authorList>
            <person name="Kim S."/>
            <person name="Heo J."/>
            <person name="Kwon S.-W."/>
        </authorList>
    </citation>
    <scope>NUCLEOTIDE SEQUENCE [LARGE SCALE GENOMIC DNA]</scope>
    <source>
        <strain evidence="5 6">KACC 23028</strain>
    </source>
</reference>
<name>A0ABY7WSH0_9LACO</name>
<organism evidence="5 6">
    <name type="scientific">Lacticaseibacillus pabuli</name>
    <dbReference type="NCBI Taxonomy" id="3025672"/>
    <lineage>
        <taxon>Bacteria</taxon>
        <taxon>Bacillati</taxon>
        <taxon>Bacillota</taxon>
        <taxon>Bacilli</taxon>
        <taxon>Lactobacillales</taxon>
        <taxon>Lactobacillaceae</taxon>
        <taxon>Lacticaseibacillus</taxon>
    </lineage>
</organism>
<dbReference type="RefSeq" id="WP_274261079.1">
    <property type="nucleotide sequence ID" value="NZ_CP117884.1"/>
</dbReference>
<sequence length="203" mass="23073">MSTEYTRSQQALSRECIQEALFLLMQDQPLDDITISAISERSGISRMGFYRNYKTKTDVLNDYFRGELQRVLGRITDVEPMTAEKLTPVYFGYIQDHGERFKLALAGAGDNAFYQPFIELVSDFFSQNIRRAWFTGPYAEYWKQFVSSGLYAVTVTWIKEDFATPIPTLVSVTNHLAAQPPRPVPNVAIDDNNVTDDGTDVSE</sequence>
<dbReference type="InterPro" id="IPR001647">
    <property type="entry name" value="HTH_TetR"/>
</dbReference>
<evidence type="ECO:0000256" key="3">
    <source>
        <dbReference type="SAM" id="MobiDB-lite"/>
    </source>
</evidence>
<gene>
    <name evidence="5" type="ORF">PQ472_02545</name>
</gene>
<keyword evidence="1 2" id="KW-0238">DNA-binding</keyword>
<proteinExistence type="predicted"/>
<dbReference type="PANTHER" id="PTHR43479">
    <property type="entry name" value="ACREF/ENVCD OPERON REPRESSOR-RELATED"/>
    <property type="match status" value="1"/>
</dbReference>
<protein>
    <submittedName>
        <fullName evidence="5">TetR/AcrR family transcriptional regulator</fullName>
    </submittedName>
</protein>
<evidence type="ECO:0000313" key="6">
    <source>
        <dbReference type="Proteomes" id="UP001220377"/>
    </source>
</evidence>
<evidence type="ECO:0000256" key="1">
    <source>
        <dbReference type="ARBA" id="ARBA00023125"/>
    </source>
</evidence>
<dbReference type="InterPro" id="IPR039532">
    <property type="entry name" value="TetR_C_Firmicutes"/>
</dbReference>
<feature type="compositionally biased region" description="Acidic residues" evidence="3">
    <location>
        <begin position="193"/>
        <end position="203"/>
    </location>
</feature>
<feature type="domain" description="HTH tetR-type" evidence="4">
    <location>
        <begin position="11"/>
        <end position="71"/>
    </location>
</feature>
<evidence type="ECO:0000259" key="4">
    <source>
        <dbReference type="PROSITE" id="PS50977"/>
    </source>
</evidence>
<dbReference type="Gene3D" id="1.10.357.10">
    <property type="entry name" value="Tetracycline Repressor, domain 2"/>
    <property type="match status" value="1"/>
</dbReference>
<dbReference type="SUPFAM" id="SSF46689">
    <property type="entry name" value="Homeodomain-like"/>
    <property type="match status" value="1"/>
</dbReference>
<dbReference type="EMBL" id="CP117884">
    <property type="protein sequence ID" value="WDF83133.1"/>
    <property type="molecule type" value="Genomic_DNA"/>
</dbReference>
<keyword evidence="6" id="KW-1185">Reference proteome</keyword>
<dbReference type="InterPro" id="IPR009057">
    <property type="entry name" value="Homeodomain-like_sf"/>
</dbReference>
<feature type="region of interest" description="Disordered" evidence="3">
    <location>
        <begin position="181"/>
        <end position="203"/>
    </location>
</feature>
<evidence type="ECO:0000313" key="5">
    <source>
        <dbReference type="EMBL" id="WDF83133.1"/>
    </source>
</evidence>
<evidence type="ECO:0000256" key="2">
    <source>
        <dbReference type="PROSITE-ProRule" id="PRU00335"/>
    </source>
</evidence>
<dbReference type="PANTHER" id="PTHR43479:SF11">
    <property type="entry name" value="ACREF_ENVCD OPERON REPRESSOR-RELATED"/>
    <property type="match status" value="1"/>
</dbReference>
<dbReference type="InterPro" id="IPR050624">
    <property type="entry name" value="HTH-type_Tx_Regulator"/>
</dbReference>